<dbReference type="Pfam" id="PF03450">
    <property type="entry name" value="CO_deh_flav_C"/>
    <property type="match status" value="1"/>
</dbReference>
<accession>A0A831PI83</accession>
<sequence>GNLCQKPRCWYYRGEFDCLRKGGSTCYAYKGQNQFHAVLGGSGCYIVHPSDTACALVALDAQVEIQGPGGKRTVAAENFHVLPEDDFLKETVLDDQEILTAVLLPAPPQEQRSSYRKVRARQSWDFAVAGCALALTFEGDRVRQARIALSGAAPVLWRAKEAEAELTDRPLNADTAAKAAAAAMAKAKPLEHNGYKIELFKGLIEEELLKLTT</sequence>
<dbReference type="GO" id="GO:0016491">
    <property type="term" value="F:oxidoreductase activity"/>
    <property type="evidence" value="ECO:0007669"/>
    <property type="project" value="InterPro"/>
</dbReference>
<dbReference type="GO" id="GO:0050660">
    <property type="term" value="F:flavin adenine dinucleotide binding"/>
    <property type="evidence" value="ECO:0007669"/>
    <property type="project" value="InterPro"/>
</dbReference>
<reference evidence="2" key="1">
    <citation type="journal article" date="2020" name="mSystems">
        <title>Genome- and Community-Level Interaction Insights into Carbon Utilization and Element Cycling Functions of Hydrothermarchaeota in Hydrothermal Sediment.</title>
        <authorList>
            <person name="Zhou Z."/>
            <person name="Liu Y."/>
            <person name="Xu W."/>
            <person name="Pan J."/>
            <person name="Luo Z.H."/>
            <person name="Li M."/>
        </authorList>
    </citation>
    <scope>NUCLEOTIDE SEQUENCE [LARGE SCALE GENOMIC DNA]</scope>
    <source>
        <strain evidence="2">SpSt-1220</strain>
    </source>
</reference>
<dbReference type="InterPro" id="IPR036318">
    <property type="entry name" value="FAD-bd_PCMH-like_sf"/>
</dbReference>
<dbReference type="Pfam" id="PF00941">
    <property type="entry name" value="FAD_binding_5"/>
    <property type="match status" value="1"/>
</dbReference>
<gene>
    <name evidence="2" type="ORF">ENN94_01640</name>
</gene>
<dbReference type="SUPFAM" id="SSF56176">
    <property type="entry name" value="FAD-binding/transporter-associated domain-like"/>
    <property type="match status" value="1"/>
</dbReference>
<dbReference type="PANTHER" id="PTHR42659:SF1">
    <property type="entry name" value="OXIDOREDUCTASE"/>
    <property type="match status" value="1"/>
</dbReference>
<dbReference type="Gene3D" id="3.30.390.50">
    <property type="entry name" value="CO dehydrogenase flavoprotein, C-terminal domain"/>
    <property type="match status" value="1"/>
</dbReference>
<feature type="non-terminal residue" evidence="2">
    <location>
        <position position="1"/>
    </location>
</feature>
<dbReference type="SUPFAM" id="SSF55447">
    <property type="entry name" value="CO dehydrogenase flavoprotein C-terminal domain-like"/>
    <property type="match status" value="1"/>
</dbReference>
<evidence type="ECO:0000259" key="1">
    <source>
        <dbReference type="SMART" id="SM01092"/>
    </source>
</evidence>
<organism evidence="2">
    <name type="scientific">Geoalkalibacter subterraneus</name>
    <dbReference type="NCBI Taxonomy" id="483547"/>
    <lineage>
        <taxon>Bacteria</taxon>
        <taxon>Pseudomonadati</taxon>
        <taxon>Thermodesulfobacteriota</taxon>
        <taxon>Desulfuromonadia</taxon>
        <taxon>Desulfuromonadales</taxon>
        <taxon>Geoalkalibacteraceae</taxon>
        <taxon>Geoalkalibacter</taxon>
    </lineage>
</organism>
<dbReference type="EMBL" id="DSDO01000113">
    <property type="protein sequence ID" value="HDR46384.1"/>
    <property type="molecule type" value="Genomic_DNA"/>
</dbReference>
<dbReference type="InterPro" id="IPR036683">
    <property type="entry name" value="CO_DH_flav_C_dom_sf"/>
</dbReference>
<dbReference type="InterPro" id="IPR051312">
    <property type="entry name" value="Diverse_Substr_Oxidored"/>
</dbReference>
<dbReference type="AlphaFoldDB" id="A0A831PI83"/>
<comment type="caution">
    <text evidence="2">The sequence shown here is derived from an EMBL/GenBank/DDBJ whole genome shotgun (WGS) entry which is preliminary data.</text>
</comment>
<feature type="domain" description="CO dehydrogenase flavoprotein C-terminal" evidence="1">
    <location>
        <begin position="113"/>
        <end position="211"/>
    </location>
</feature>
<protein>
    <submittedName>
        <fullName evidence="2">Xanthine dehydrogenase family protein subunit M</fullName>
    </submittedName>
</protein>
<dbReference type="SMART" id="SM01092">
    <property type="entry name" value="CO_deh_flav_C"/>
    <property type="match status" value="1"/>
</dbReference>
<dbReference type="Gene3D" id="3.30.465.10">
    <property type="match status" value="1"/>
</dbReference>
<proteinExistence type="predicted"/>
<dbReference type="PANTHER" id="PTHR42659">
    <property type="entry name" value="XANTHINE DEHYDROGENASE SUBUNIT C-RELATED"/>
    <property type="match status" value="1"/>
</dbReference>
<dbReference type="InterPro" id="IPR002346">
    <property type="entry name" value="Mopterin_DH_FAD-bd"/>
</dbReference>
<dbReference type="InterPro" id="IPR016169">
    <property type="entry name" value="FAD-bd_PCMH_sub2"/>
</dbReference>
<name>A0A831PI83_9BACT</name>
<dbReference type="InterPro" id="IPR005107">
    <property type="entry name" value="CO_DH_flav_C"/>
</dbReference>
<dbReference type="Proteomes" id="UP000886162">
    <property type="component" value="Unassembled WGS sequence"/>
</dbReference>
<evidence type="ECO:0000313" key="2">
    <source>
        <dbReference type="EMBL" id="HDR46384.1"/>
    </source>
</evidence>